<dbReference type="AlphaFoldDB" id="A0A3B0AZL8"/>
<evidence type="ECO:0000313" key="2">
    <source>
        <dbReference type="EMBL" id="RKN65729.1"/>
    </source>
</evidence>
<dbReference type="OrthoDB" id="2447941at2"/>
<feature type="transmembrane region" description="Helical" evidence="1">
    <location>
        <begin position="134"/>
        <end position="155"/>
    </location>
</feature>
<organism evidence="2 3">
    <name type="scientific">Paenibacillus ginsengarvi</name>
    <dbReference type="NCBI Taxonomy" id="400777"/>
    <lineage>
        <taxon>Bacteria</taxon>
        <taxon>Bacillati</taxon>
        <taxon>Bacillota</taxon>
        <taxon>Bacilli</taxon>
        <taxon>Bacillales</taxon>
        <taxon>Paenibacillaceae</taxon>
        <taxon>Paenibacillus</taxon>
    </lineage>
</organism>
<gene>
    <name evidence="2" type="ORF">D7M11_31950</name>
</gene>
<feature type="transmembrane region" description="Helical" evidence="1">
    <location>
        <begin position="304"/>
        <end position="327"/>
    </location>
</feature>
<evidence type="ECO:0000256" key="1">
    <source>
        <dbReference type="SAM" id="Phobius"/>
    </source>
</evidence>
<proteinExistence type="predicted"/>
<evidence type="ECO:0000313" key="3">
    <source>
        <dbReference type="Proteomes" id="UP000282311"/>
    </source>
</evidence>
<dbReference type="Proteomes" id="UP000282311">
    <property type="component" value="Unassembled WGS sequence"/>
</dbReference>
<keyword evidence="3" id="KW-1185">Reference proteome</keyword>
<dbReference type="EMBL" id="RBAH01000036">
    <property type="protein sequence ID" value="RKN65729.1"/>
    <property type="molecule type" value="Genomic_DNA"/>
</dbReference>
<protein>
    <submittedName>
        <fullName evidence="2">ABC transporter permease</fullName>
    </submittedName>
</protein>
<reference evidence="2 3" key="1">
    <citation type="journal article" date="2007" name="Int. J. Syst. Evol. Microbiol.">
        <title>Paenibacillus ginsengarvi sp. nov., isolated from soil from ginseng cultivation.</title>
        <authorList>
            <person name="Yoon M.H."/>
            <person name="Ten L.N."/>
            <person name="Im W.T."/>
        </authorList>
    </citation>
    <scope>NUCLEOTIDE SEQUENCE [LARGE SCALE GENOMIC DNA]</scope>
    <source>
        <strain evidence="2 3">KCTC 13059</strain>
    </source>
</reference>
<dbReference type="RefSeq" id="WP_120751347.1">
    <property type="nucleotide sequence ID" value="NZ_RBAH01000036.1"/>
</dbReference>
<comment type="caution">
    <text evidence="2">The sequence shown here is derived from an EMBL/GenBank/DDBJ whole genome shotgun (WGS) entry which is preliminary data.</text>
</comment>
<keyword evidence="1" id="KW-0472">Membrane</keyword>
<dbReference type="InterPro" id="IPR010288">
    <property type="entry name" value="EcsB_ABC"/>
</dbReference>
<name>A0A3B0AZL8_9BACL</name>
<dbReference type="PIRSF" id="PIRSF037259">
    <property type="entry name" value="EcsB_ABC"/>
    <property type="match status" value="1"/>
</dbReference>
<keyword evidence="1" id="KW-1133">Transmembrane helix</keyword>
<dbReference type="Pfam" id="PF05975">
    <property type="entry name" value="EcsB"/>
    <property type="match status" value="1"/>
</dbReference>
<feature type="transmembrane region" description="Helical" evidence="1">
    <location>
        <begin position="21"/>
        <end position="45"/>
    </location>
</feature>
<feature type="transmembrane region" description="Helical" evidence="1">
    <location>
        <begin position="57"/>
        <end position="80"/>
    </location>
</feature>
<keyword evidence="1" id="KW-0812">Transmembrane</keyword>
<feature type="transmembrane region" description="Helical" evidence="1">
    <location>
        <begin position="373"/>
        <end position="391"/>
    </location>
</feature>
<feature type="transmembrane region" description="Helical" evidence="1">
    <location>
        <begin position="101"/>
        <end position="122"/>
    </location>
</feature>
<dbReference type="GO" id="GO:0016020">
    <property type="term" value="C:membrane"/>
    <property type="evidence" value="ECO:0007669"/>
    <property type="project" value="InterPro"/>
</dbReference>
<sequence length="405" mass="45466">MNPAKALWKKRLAAHIRTNARYTVYAGQSGFFLFVLAVFLASSYMYGKVLERLPDTFPHALVISCIVTPFLAVSPIRTLLREADLIFLVPMEARIGPYFRGALRYSFLTQSFAVLLAVFTVMPLYRHGFGTDAAAPLAVLAFALALKFANLLGAWLESSFVRAEYRALFRLTRWLADAAAVYALYRFGLIAGLIAFAAAAAIMSLWAFRTRKLVVNWTYLRLMETRHRTTLLLFFNSFVDVDELPNRVKPRRLLARLAKRIPLRQPNAFLYLYLLTLLRSELFGILCRLTLVAAAILLCLSTPGLYAIVYALFFIVTSVQLTTLSRFHRHSVWPALYPIPSALRHNSAVRVALGAKLVQAVILLLPALRATVFTPWLLLLPVAAALVAYTSTMRAIRNDHRGGLK</sequence>
<feature type="transmembrane region" description="Helical" evidence="1">
    <location>
        <begin position="269"/>
        <end position="298"/>
    </location>
</feature>
<feature type="transmembrane region" description="Helical" evidence="1">
    <location>
        <begin position="190"/>
        <end position="208"/>
    </location>
</feature>
<accession>A0A3B0AZL8</accession>